<dbReference type="InterPro" id="IPR051979">
    <property type="entry name" value="B-box_zinc_finger"/>
</dbReference>
<dbReference type="Pfam" id="PF00643">
    <property type="entry name" value="zf-B_box"/>
    <property type="match status" value="1"/>
</dbReference>
<reference evidence="11" key="1">
    <citation type="submission" date="2020-12" db="EMBL/GenBank/DDBJ databases">
        <title>WGS assembly of Carya illinoinensis cv. Pawnee.</title>
        <authorList>
            <person name="Platts A."/>
            <person name="Shu S."/>
            <person name="Wright S."/>
            <person name="Barry K."/>
            <person name="Edger P."/>
            <person name="Pires J.C."/>
            <person name="Schmutz J."/>
        </authorList>
    </citation>
    <scope>NUCLEOTIDE SEQUENCE</scope>
    <source>
        <tissue evidence="11">Leaf</tissue>
    </source>
</reference>
<keyword evidence="7" id="KW-0804">Transcription</keyword>
<comment type="subcellular location">
    <subcellularLocation>
        <location evidence="1">Nucleus</location>
    </subcellularLocation>
</comment>
<evidence type="ECO:0000256" key="3">
    <source>
        <dbReference type="ARBA" id="ARBA00022737"/>
    </source>
</evidence>
<evidence type="ECO:0000256" key="2">
    <source>
        <dbReference type="ARBA" id="ARBA00022723"/>
    </source>
</evidence>
<evidence type="ECO:0000256" key="8">
    <source>
        <dbReference type="ARBA" id="ARBA00023242"/>
    </source>
</evidence>
<dbReference type="InterPro" id="IPR000315">
    <property type="entry name" value="Znf_B-box"/>
</dbReference>
<keyword evidence="6" id="KW-0805">Transcription regulation</keyword>
<proteinExistence type="predicted"/>
<evidence type="ECO:0000256" key="7">
    <source>
        <dbReference type="ARBA" id="ARBA00023163"/>
    </source>
</evidence>
<keyword evidence="2" id="KW-0479">Metal-binding</keyword>
<keyword evidence="8" id="KW-0539">Nucleus</keyword>
<evidence type="ECO:0000259" key="10">
    <source>
        <dbReference type="PROSITE" id="PS50119"/>
    </source>
</evidence>
<sequence>MSTPLIPKAEMTLGCDEKVHAANKLSQKHERVRLLKHPLSSSSSSSSHPHLPPCDVCQERNGHFFCLEDRVLLCRHCDVTTHTGTPYASPHKRFLIAGLKVALEPSINHHDIGFNSGNSSSPMSNSSFSFPADNESRKAMTMEVEAASSETRTFSDEPHFATELLWSLDEIFDLKDFNCYKFSEVGSSSTPNCTKD</sequence>
<keyword evidence="3" id="KW-0677">Repeat</keyword>
<comment type="caution">
    <text evidence="11">The sequence shown here is derived from an EMBL/GenBank/DDBJ whole genome shotgun (WGS) entry which is preliminary data.</text>
</comment>
<dbReference type="PANTHER" id="PTHR31832:SF63">
    <property type="entry name" value="B-BOX ZINC FINGER PROTEIN 23"/>
    <property type="match status" value="1"/>
</dbReference>
<gene>
    <name evidence="11" type="ORF">CIPAW_03G011400</name>
</gene>
<evidence type="ECO:0000313" key="12">
    <source>
        <dbReference type="Proteomes" id="UP000811609"/>
    </source>
</evidence>
<dbReference type="SMART" id="SM00336">
    <property type="entry name" value="BBOX"/>
    <property type="match status" value="1"/>
</dbReference>
<dbReference type="GO" id="GO:0005634">
    <property type="term" value="C:nucleus"/>
    <property type="evidence" value="ECO:0007669"/>
    <property type="project" value="UniProtKB-SubCell"/>
</dbReference>
<name>A0A8T1QY80_CARIL</name>
<accession>A0A8T1QY80</accession>
<feature type="domain" description="B box-type" evidence="10">
    <location>
        <begin position="54"/>
        <end position="96"/>
    </location>
</feature>
<evidence type="ECO:0000256" key="1">
    <source>
        <dbReference type="ARBA" id="ARBA00004123"/>
    </source>
</evidence>
<evidence type="ECO:0000256" key="4">
    <source>
        <dbReference type="ARBA" id="ARBA00022771"/>
    </source>
</evidence>
<keyword evidence="4 9" id="KW-0863">Zinc-finger</keyword>
<dbReference type="PROSITE" id="PS50119">
    <property type="entry name" value="ZF_BBOX"/>
    <property type="match status" value="1"/>
</dbReference>
<evidence type="ECO:0000256" key="5">
    <source>
        <dbReference type="ARBA" id="ARBA00022833"/>
    </source>
</evidence>
<dbReference type="PANTHER" id="PTHR31832">
    <property type="entry name" value="B-BOX ZINC FINGER PROTEIN 22"/>
    <property type="match status" value="1"/>
</dbReference>
<dbReference type="EMBL" id="CM031811">
    <property type="protein sequence ID" value="KAG6659124.1"/>
    <property type="molecule type" value="Genomic_DNA"/>
</dbReference>
<protein>
    <recommendedName>
        <fullName evidence="10">B box-type domain-containing protein</fullName>
    </recommendedName>
</protein>
<dbReference type="GO" id="GO:0008270">
    <property type="term" value="F:zinc ion binding"/>
    <property type="evidence" value="ECO:0007669"/>
    <property type="project" value="UniProtKB-KW"/>
</dbReference>
<keyword evidence="12" id="KW-1185">Reference proteome</keyword>
<dbReference type="GO" id="GO:0009640">
    <property type="term" value="P:photomorphogenesis"/>
    <property type="evidence" value="ECO:0007669"/>
    <property type="project" value="TreeGrafter"/>
</dbReference>
<dbReference type="AlphaFoldDB" id="A0A8T1QY80"/>
<evidence type="ECO:0000256" key="9">
    <source>
        <dbReference type="PROSITE-ProRule" id="PRU00024"/>
    </source>
</evidence>
<keyword evidence="5" id="KW-0862">Zinc</keyword>
<dbReference type="InterPro" id="IPR049808">
    <property type="entry name" value="CONSTANS-like_Bbox1"/>
</dbReference>
<dbReference type="GO" id="GO:0006355">
    <property type="term" value="P:regulation of DNA-templated transcription"/>
    <property type="evidence" value="ECO:0007669"/>
    <property type="project" value="TreeGrafter"/>
</dbReference>
<organism evidence="11 12">
    <name type="scientific">Carya illinoinensis</name>
    <name type="common">Pecan</name>
    <dbReference type="NCBI Taxonomy" id="32201"/>
    <lineage>
        <taxon>Eukaryota</taxon>
        <taxon>Viridiplantae</taxon>
        <taxon>Streptophyta</taxon>
        <taxon>Embryophyta</taxon>
        <taxon>Tracheophyta</taxon>
        <taxon>Spermatophyta</taxon>
        <taxon>Magnoliopsida</taxon>
        <taxon>eudicotyledons</taxon>
        <taxon>Gunneridae</taxon>
        <taxon>Pentapetalae</taxon>
        <taxon>rosids</taxon>
        <taxon>fabids</taxon>
        <taxon>Fagales</taxon>
        <taxon>Juglandaceae</taxon>
        <taxon>Carya</taxon>
    </lineage>
</organism>
<evidence type="ECO:0000313" key="11">
    <source>
        <dbReference type="EMBL" id="KAG6659124.1"/>
    </source>
</evidence>
<dbReference type="CDD" id="cd19821">
    <property type="entry name" value="Bbox1_BBX-like"/>
    <property type="match status" value="1"/>
</dbReference>
<evidence type="ECO:0000256" key="6">
    <source>
        <dbReference type="ARBA" id="ARBA00023015"/>
    </source>
</evidence>
<dbReference type="Proteomes" id="UP000811609">
    <property type="component" value="Chromosome 3"/>
</dbReference>